<feature type="region of interest" description="Disordered" evidence="1">
    <location>
        <begin position="1"/>
        <end position="24"/>
    </location>
</feature>
<organism evidence="2 3">
    <name type="scientific">Plectosphaerella cucumerina</name>
    <dbReference type="NCBI Taxonomy" id="40658"/>
    <lineage>
        <taxon>Eukaryota</taxon>
        <taxon>Fungi</taxon>
        <taxon>Dikarya</taxon>
        <taxon>Ascomycota</taxon>
        <taxon>Pezizomycotina</taxon>
        <taxon>Sordariomycetes</taxon>
        <taxon>Hypocreomycetidae</taxon>
        <taxon>Glomerellales</taxon>
        <taxon>Plectosphaerellaceae</taxon>
        <taxon>Plectosphaerella</taxon>
    </lineage>
</organism>
<reference evidence="2" key="1">
    <citation type="journal article" date="2021" name="Nat. Commun.">
        <title>Genetic determinants of endophytism in the Arabidopsis root mycobiome.</title>
        <authorList>
            <person name="Mesny F."/>
            <person name="Miyauchi S."/>
            <person name="Thiergart T."/>
            <person name="Pickel B."/>
            <person name="Atanasova L."/>
            <person name="Karlsson M."/>
            <person name="Huettel B."/>
            <person name="Barry K.W."/>
            <person name="Haridas S."/>
            <person name="Chen C."/>
            <person name="Bauer D."/>
            <person name="Andreopoulos W."/>
            <person name="Pangilinan J."/>
            <person name="LaButti K."/>
            <person name="Riley R."/>
            <person name="Lipzen A."/>
            <person name="Clum A."/>
            <person name="Drula E."/>
            <person name="Henrissat B."/>
            <person name="Kohler A."/>
            <person name="Grigoriev I.V."/>
            <person name="Martin F.M."/>
            <person name="Hacquard S."/>
        </authorList>
    </citation>
    <scope>NUCLEOTIDE SEQUENCE</scope>
    <source>
        <strain evidence="2">MPI-CAGE-AT-0016</strain>
    </source>
</reference>
<proteinExistence type="predicted"/>
<evidence type="ECO:0000256" key="1">
    <source>
        <dbReference type="SAM" id="MobiDB-lite"/>
    </source>
</evidence>
<keyword evidence="3" id="KW-1185">Reference proteome</keyword>
<sequence length="212" mass="23918">MLGTRDKMARHVSPNPLSQGEREKVSLRRMPSFLRDVLRGDFSREDGHDLIDRMHECAFSIGFLLVGDECRWPGARGCRCEVISGVMPAQLHCLMSRVVSVFQVLLFSSCGFGQDFALLHLQIAFVGSWMFSGAWSSVGWPIQWFGGSSWLKFDHPQLPICRYQIIQAWQLDEYGEENDGHRDVLSVLGVSVAHEANTQELALSRRHLPAST</sequence>
<name>A0A8K0X5E2_9PEZI</name>
<protein>
    <submittedName>
        <fullName evidence="2">Uncharacterized protein</fullName>
    </submittedName>
</protein>
<gene>
    <name evidence="2" type="ORF">B0T11DRAFT_86957</name>
</gene>
<dbReference type="Proteomes" id="UP000813385">
    <property type="component" value="Unassembled WGS sequence"/>
</dbReference>
<evidence type="ECO:0000313" key="3">
    <source>
        <dbReference type="Proteomes" id="UP000813385"/>
    </source>
</evidence>
<dbReference type="AlphaFoldDB" id="A0A8K0X5E2"/>
<dbReference type="EMBL" id="JAGPXD010000003">
    <property type="protein sequence ID" value="KAH7362715.1"/>
    <property type="molecule type" value="Genomic_DNA"/>
</dbReference>
<accession>A0A8K0X5E2</accession>
<comment type="caution">
    <text evidence="2">The sequence shown here is derived from an EMBL/GenBank/DDBJ whole genome shotgun (WGS) entry which is preliminary data.</text>
</comment>
<evidence type="ECO:0000313" key="2">
    <source>
        <dbReference type="EMBL" id="KAH7362715.1"/>
    </source>
</evidence>